<organism evidence="11">
    <name type="scientific">Bacillus mycoides</name>
    <dbReference type="NCBI Taxonomy" id="1405"/>
    <lineage>
        <taxon>Bacteria</taxon>
        <taxon>Bacillati</taxon>
        <taxon>Bacillota</taxon>
        <taxon>Bacilli</taxon>
        <taxon>Bacillales</taxon>
        <taxon>Bacillaceae</taxon>
        <taxon>Bacillus</taxon>
        <taxon>Bacillus cereus group</taxon>
    </lineage>
</organism>
<evidence type="ECO:0000256" key="1">
    <source>
        <dbReference type="ARBA" id="ARBA00000085"/>
    </source>
</evidence>
<accession>C2XNT0</accession>
<evidence type="ECO:0000256" key="8">
    <source>
        <dbReference type="ARBA" id="ARBA00023012"/>
    </source>
</evidence>
<dbReference type="InterPro" id="IPR004358">
    <property type="entry name" value="Sig_transdc_His_kin-like_C"/>
</dbReference>
<dbReference type="Pfam" id="PF20971">
    <property type="entry name" value="MASE12"/>
    <property type="match status" value="1"/>
</dbReference>
<dbReference type="PROSITE" id="PS50109">
    <property type="entry name" value="HIS_KIN"/>
    <property type="match status" value="1"/>
</dbReference>
<feature type="transmembrane region" description="Helical" evidence="9">
    <location>
        <begin position="50"/>
        <end position="66"/>
    </location>
</feature>
<dbReference type="SUPFAM" id="SSF47384">
    <property type="entry name" value="Homodimeric domain of signal transducing histidine kinase"/>
    <property type="match status" value="1"/>
</dbReference>
<dbReference type="EMBL" id="ACMP01000011">
    <property type="protein sequence ID" value="EEL72712.1"/>
    <property type="molecule type" value="Genomic_DNA"/>
</dbReference>
<evidence type="ECO:0000256" key="6">
    <source>
        <dbReference type="ARBA" id="ARBA00022777"/>
    </source>
</evidence>
<dbReference type="HOGENOM" id="CLU_000445_89_1_9"/>
<gene>
    <name evidence="11" type="ORF">bcere0026_3240</name>
</gene>
<keyword evidence="4" id="KW-0808">Transferase</keyword>
<dbReference type="InterPro" id="IPR003594">
    <property type="entry name" value="HATPase_dom"/>
</dbReference>
<dbReference type="GO" id="GO:0000155">
    <property type="term" value="F:phosphorelay sensor kinase activity"/>
    <property type="evidence" value="ECO:0007669"/>
    <property type="project" value="InterPro"/>
</dbReference>
<dbReference type="SUPFAM" id="SSF55874">
    <property type="entry name" value="ATPase domain of HSP90 chaperone/DNA topoisomerase II/histidine kinase"/>
    <property type="match status" value="1"/>
</dbReference>
<dbReference type="InterPro" id="IPR036890">
    <property type="entry name" value="HATPase_C_sf"/>
</dbReference>
<evidence type="ECO:0000256" key="4">
    <source>
        <dbReference type="ARBA" id="ARBA00022679"/>
    </source>
</evidence>
<reference evidence="11" key="1">
    <citation type="journal article" date="2012" name="Genome Res.">
        <title>Genomic characterization of the Bacillus cereus sensu lato species: Backdrop to the evolution of Bacillus anthracis.</title>
        <authorList>
            <person name="Zwick M.E."/>
            <person name="Joseph S.J."/>
            <person name="Didelot X."/>
            <person name="Chen P.E."/>
            <person name="Bishop-Lilly K.A."/>
            <person name="Stewart A.C."/>
            <person name="Willner K."/>
            <person name="Nolan N."/>
            <person name="Lentz S."/>
            <person name="Thomason M.K."/>
            <person name="Sozhamannan S."/>
            <person name="Mateczun A.J."/>
            <person name="Du L."/>
            <person name="Read T.D."/>
        </authorList>
    </citation>
    <scope>NUCLEOTIDE SEQUENCE [LARGE SCALE GENOMIC DNA]</scope>
    <source>
        <strain evidence="11">AH603</strain>
    </source>
</reference>
<evidence type="ECO:0000313" key="11">
    <source>
        <dbReference type="EMBL" id="EEL72712.1"/>
    </source>
</evidence>
<name>C2XNT0_BACMY</name>
<evidence type="ECO:0000256" key="5">
    <source>
        <dbReference type="ARBA" id="ARBA00022741"/>
    </source>
</evidence>
<keyword evidence="6" id="KW-0418">Kinase</keyword>
<dbReference type="Pfam" id="PF02518">
    <property type="entry name" value="HATPase_c"/>
    <property type="match status" value="1"/>
</dbReference>
<dbReference type="InterPro" id="IPR048436">
    <property type="entry name" value="MASE12"/>
</dbReference>
<keyword evidence="7" id="KW-0067">ATP-binding</keyword>
<feature type="transmembrane region" description="Helical" evidence="9">
    <location>
        <begin position="12"/>
        <end position="30"/>
    </location>
</feature>
<dbReference type="PANTHER" id="PTHR43065">
    <property type="entry name" value="SENSOR HISTIDINE KINASE"/>
    <property type="match status" value="1"/>
</dbReference>
<evidence type="ECO:0000256" key="7">
    <source>
        <dbReference type="ARBA" id="ARBA00022840"/>
    </source>
</evidence>
<feature type="transmembrane region" description="Helical" evidence="9">
    <location>
        <begin position="73"/>
        <end position="95"/>
    </location>
</feature>
<feature type="transmembrane region" description="Helical" evidence="9">
    <location>
        <begin position="148"/>
        <end position="166"/>
    </location>
</feature>
<comment type="caution">
    <text evidence="11">The sequence shown here is derived from an EMBL/GenBank/DDBJ whole genome shotgun (WGS) entry which is preliminary data.</text>
</comment>
<evidence type="ECO:0000256" key="2">
    <source>
        <dbReference type="ARBA" id="ARBA00012438"/>
    </source>
</evidence>
<dbReference type="EC" id="2.7.13.3" evidence="2"/>
<keyword evidence="5" id="KW-0547">Nucleotide-binding</keyword>
<evidence type="ECO:0000256" key="3">
    <source>
        <dbReference type="ARBA" id="ARBA00022553"/>
    </source>
</evidence>
<dbReference type="Gene3D" id="3.30.565.10">
    <property type="entry name" value="Histidine kinase-like ATPase, C-terminal domain"/>
    <property type="match status" value="1"/>
</dbReference>
<comment type="catalytic activity">
    <reaction evidence="1">
        <text>ATP + protein L-histidine = ADP + protein N-phospho-L-histidine.</text>
        <dbReference type="EC" id="2.7.13.3"/>
    </reaction>
</comment>
<evidence type="ECO:0000256" key="9">
    <source>
        <dbReference type="SAM" id="Phobius"/>
    </source>
</evidence>
<dbReference type="PRINTS" id="PR00344">
    <property type="entry name" value="BCTRLSENSOR"/>
</dbReference>
<dbReference type="Gene3D" id="1.10.287.130">
    <property type="match status" value="1"/>
</dbReference>
<dbReference type="CDD" id="cd00082">
    <property type="entry name" value="HisKA"/>
    <property type="match status" value="1"/>
</dbReference>
<dbReference type="GO" id="GO:0005524">
    <property type="term" value="F:ATP binding"/>
    <property type="evidence" value="ECO:0007669"/>
    <property type="project" value="UniProtKB-KW"/>
</dbReference>
<dbReference type="SMART" id="SM00387">
    <property type="entry name" value="HATPase_c"/>
    <property type="match status" value="1"/>
</dbReference>
<sequence length="402" mass="46148">MIYEEREALKVFILLFYIIFFLYDVIYYFVYPAMNINEARVGWPEGGMGIGVYILVISLFPISIYLQKQGYVYFVKYLFLIGYMLIDLINNLMIYLHSDRVFENGNMVEIFLILFAPIFVNRKYFYFVSCSVIGKYVFFTLILQDVKVVIPLVLCIFFFIISHSLLKRFQSYVRTVVEMMNSMKETENLAVIGTMSTTIAHEIRNPLTALKGFTQIQKERNPEDTMSYEIMLQEIERINGFVSELMLLGKPKPTNYEWCNIGEILLYVVQLMESYAAQYKVKFHLQVDGNLPVINGDDKQLKQVLLNIIKNGIESMPGGGNIQIMAYEKAGDNLCISVEDQGIGIENEKIEKIGKAFYTTKENGTGLGLMITYKIIEEHQGSIAIESSMGIGTKVEIYLPTV</sequence>
<keyword evidence="9" id="KW-1133">Transmembrane helix</keyword>
<keyword evidence="9" id="KW-0812">Transmembrane</keyword>
<keyword evidence="8" id="KW-0902">Two-component regulatory system</keyword>
<dbReference type="InterPro" id="IPR003661">
    <property type="entry name" value="HisK_dim/P_dom"/>
</dbReference>
<protein>
    <recommendedName>
        <fullName evidence="2">histidine kinase</fullName>
        <ecNumber evidence="2">2.7.13.3</ecNumber>
    </recommendedName>
</protein>
<dbReference type="SMART" id="SM00388">
    <property type="entry name" value="HisKA"/>
    <property type="match status" value="1"/>
</dbReference>
<keyword evidence="9" id="KW-0472">Membrane</keyword>
<dbReference type="Pfam" id="PF00512">
    <property type="entry name" value="HisKA"/>
    <property type="match status" value="1"/>
</dbReference>
<dbReference type="InterPro" id="IPR036097">
    <property type="entry name" value="HisK_dim/P_sf"/>
</dbReference>
<keyword evidence="3" id="KW-0597">Phosphoprotein</keyword>
<dbReference type="PANTHER" id="PTHR43065:SF34">
    <property type="entry name" value="SPORULATION KINASE A"/>
    <property type="match status" value="1"/>
</dbReference>
<dbReference type="AlphaFoldDB" id="C2XNT0"/>
<feature type="domain" description="Histidine kinase" evidence="10">
    <location>
        <begin position="198"/>
        <end position="402"/>
    </location>
</feature>
<dbReference type="InterPro" id="IPR005467">
    <property type="entry name" value="His_kinase_dom"/>
</dbReference>
<proteinExistence type="predicted"/>
<evidence type="ECO:0000259" key="10">
    <source>
        <dbReference type="PROSITE" id="PS50109"/>
    </source>
</evidence>
<dbReference type="Proteomes" id="UP000001753">
    <property type="component" value="Chromosome"/>
</dbReference>